<name>A0A1C3ESM1_9GAMM</name>
<accession>A0A1C3ESM1</accession>
<feature type="domain" description="NAD-dependent epimerase/dehydratase" evidence="1">
    <location>
        <begin position="3"/>
        <end position="124"/>
    </location>
</feature>
<keyword evidence="3" id="KW-1185">Reference proteome</keyword>
<protein>
    <recommendedName>
        <fullName evidence="1">NAD-dependent epimerase/dehydratase domain-containing protein</fullName>
    </recommendedName>
</protein>
<dbReference type="Proteomes" id="UP000094936">
    <property type="component" value="Unassembled WGS sequence"/>
</dbReference>
<dbReference type="AlphaFoldDB" id="A0A1C3ESM1"/>
<dbReference type="Pfam" id="PF01370">
    <property type="entry name" value="Epimerase"/>
    <property type="match status" value="1"/>
</dbReference>
<evidence type="ECO:0000259" key="1">
    <source>
        <dbReference type="Pfam" id="PF01370"/>
    </source>
</evidence>
<evidence type="ECO:0000313" key="2">
    <source>
        <dbReference type="EMBL" id="ODA36205.1"/>
    </source>
</evidence>
<gene>
    <name evidence="2" type="ORF">A8L45_00965</name>
</gene>
<organism evidence="2 3">
    <name type="scientific">Veronia pacifica</name>
    <dbReference type="NCBI Taxonomy" id="1080227"/>
    <lineage>
        <taxon>Bacteria</taxon>
        <taxon>Pseudomonadati</taxon>
        <taxon>Pseudomonadota</taxon>
        <taxon>Gammaproteobacteria</taxon>
        <taxon>Vibrionales</taxon>
        <taxon>Vibrionaceae</taxon>
        <taxon>Veronia</taxon>
    </lineage>
</organism>
<reference evidence="2 3" key="1">
    <citation type="submission" date="2016-05" db="EMBL/GenBank/DDBJ databases">
        <title>Genomic Taxonomy of the Vibrionaceae.</title>
        <authorList>
            <person name="Gomez-Gil B."/>
            <person name="Enciso-Ibarra J."/>
        </authorList>
    </citation>
    <scope>NUCLEOTIDE SEQUENCE [LARGE SCALE GENOMIC DNA]</scope>
    <source>
        <strain evidence="2 3">CAIM 1920</strain>
    </source>
</reference>
<dbReference type="STRING" id="1080227.A8L45_00965"/>
<proteinExistence type="predicted"/>
<dbReference type="RefSeq" id="WP_068898277.1">
    <property type="nucleotide sequence ID" value="NZ_JBHUIF010000002.1"/>
</dbReference>
<dbReference type="EMBL" id="LYBM01000001">
    <property type="protein sequence ID" value="ODA36205.1"/>
    <property type="molecule type" value="Genomic_DNA"/>
</dbReference>
<dbReference type="InterPro" id="IPR001509">
    <property type="entry name" value="Epimerase_deHydtase"/>
</dbReference>
<dbReference type="InterPro" id="IPR036291">
    <property type="entry name" value="NAD(P)-bd_dom_sf"/>
</dbReference>
<sequence length="284" mass="32169">MKVLVAGSRGYIGRHIVSTFIEHDVDVFTFQRECSSTKPSDKNVIAGDLSLRGSFDIVINCARPHWSNYSPVEIAEIERKLLVELDTFASENAVKIHTSGTWLFGHANSEEARQFEHKPFHMVEPDKKTIADILSRNWHIVYLPSLVYGGQSCQLKRILDELPESSLTIATPSVGFNQYVHVTDVARFYLTLPTQTTSSVRQHFIAEQGGFSPEDFASLLQRSQAVQDIKKVSWDEFRAVNGEDACDVERFNLTVPVSAQFIQTCSVRHYIEQNLVNYTQKTNQ</sequence>
<evidence type="ECO:0000313" key="3">
    <source>
        <dbReference type="Proteomes" id="UP000094936"/>
    </source>
</evidence>
<comment type="caution">
    <text evidence="2">The sequence shown here is derived from an EMBL/GenBank/DDBJ whole genome shotgun (WGS) entry which is preliminary data.</text>
</comment>
<dbReference type="OrthoDB" id="9787292at2"/>
<dbReference type="SUPFAM" id="SSF51735">
    <property type="entry name" value="NAD(P)-binding Rossmann-fold domains"/>
    <property type="match status" value="1"/>
</dbReference>
<dbReference type="Gene3D" id="3.40.50.720">
    <property type="entry name" value="NAD(P)-binding Rossmann-like Domain"/>
    <property type="match status" value="1"/>
</dbReference>